<accession>A0AAD9NAA3</accession>
<dbReference type="Proteomes" id="UP001208570">
    <property type="component" value="Unassembled WGS sequence"/>
</dbReference>
<proteinExistence type="predicted"/>
<keyword evidence="2" id="KW-1185">Reference proteome</keyword>
<organism evidence="1 2">
    <name type="scientific">Paralvinella palmiformis</name>
    <dbReference type="NCBI Taxonomy" id="53620"/>
    <lineage>
        <taxon>Eukaryota</taxon>
        <taxon>Metazoa</taxon>
        <taxon>Spiralia</taxon>
        <taxon>Lophotrochozoa</taxon>
        <taxon>Annelida</taxon>
        <taxon>Polychaeta</taxon>
        <taxon>Sedentaria</taxon>
        <taxon>Canalipalpata</taxon>
        <taxon>Terebellida</taxon>
        <taxon>Terebelliformia</taxon>
        <taxon>Alvinellidae</taxon>
        <taxon>Paralvinella</taxon>
    </lineage>
</organism>
<comment type="caution">
    <text evidence="1">The sequence shown here is derived from an EMBL/GenBank/DDBJ whole genome shotgun (WGS) entry which is preliminary data.</text>
</comment>
<gene>
    <name evidence="1" type="ORF">LSH36_90g06002</name>
</gene>
<protein>
    <submittedName>
        <fullName evidence="1">Uncharacterized protein</fullName>
    </submittedName>
</protein>
<evidence type="ECO:0000313" key="2">
    <source>
        <dbReference type="Proteomes" id="UP001208570"/>
    </source>
</evidence>
<name>A0AAD9NAA3_9ANNE</name>
<dbReference type="AlphaFoldDB" id="A0AAD9NAA3"/>
<dbReference type="EMBL" id="JAODUP010000090">
    <property type="protein sequence ID" value="KAK2162877.1"/>
    <property type="molecule type" value="Genomic_DNA"/>
</dbReference>
<sequence length="99" mass="11279">MMSHPFRHITLEASVLSAFRVIVYDLKRMTSADLKCAFLAIGRGARKQIKGLTFNHKLMLQMCLLSDEAGKTWSDTEIFYRNSVARSRSTELKLSLKVV</sequence>
<evidence type="ECO:0000313" key="1">
    <source>
        <dbReference type="EMBL" id="KAK2162877.1"/>
    </source>
</evidence>
<reference evidence="1" key="1">
    <citation type="journal article" date="2023" name="Mol. Biol. Evol.">
        <title>Third-Generation Sequencing Reveals the Adaptive Role of the Epigenome in Three Deep-Sea Polychaetes.</title>
        <authorList>
            <person name="Perez M."/>
            <person name="Aroh O."/>
            <person name="Sun Y."/>
            <person name="Lan Y."/>
            <person name="Juniper S.K."/>
            <person name="Young C.R."/>
            <person name="Angers B."/>
            <person name="Qian P.Y."/>
        </authorList>
    </citation>
    <scope>NUCLEOTIDE SEQUENCE</scope>
    <source>
        <strain evidence="1">P08H-3</strain>
    </source>
</reference>